<feature type="transmembrane region" description="Helical" evidence="1">
    <location>
        <begin position="309"/>
        <end position="330"/>
    </location>
</feature>
<dbReference type="AlphaFoldDB" id="A0A813KV31"/>
<feature type="transmembrane region" description="Helical" evidence="1">
    <location>
        <begin position="45"/>
        <end position="67"/>
    </location>
</feature>
<feature type="transmembrane region" description="Helical" evidence="1">
    <location>
        <begin position="157"/>
        <end position="183"/>
    </location>
</feature>
<keyword evidence="1" id="KW-1133">Transmembrane helix</keyword>
<feature type="transmembrane region" description="Helical" evidence="1">
    <location>
        <begin position="212"/>
        <end position="233"/>
    </location>
</feature>
<keyword evidence="1" id="KW-0812">Transmembrane</keyword>
<comment type="caution">
    <text evidence="2">The sequence shown here is derived from an EMBL/GenBank/DDBJ whole genome shotgun (WGS) entry which is preliminary data.</text>
</comment>
<dbReference type="EMBL" id="CAJNNW010032344">
    <property type="protein sequence ID" value="CAE8712550.1"/>
    <property type="molecule type" value="Genomic_DNA"/>
</dbReference>
<sequence>MAAIKQFFSLRKPGSEGHARLADQDQLDATLHQFKPRLGNLAQKAISIFSIILIPLFTFFLPFWSYLLNDVMTPDLYGKYGLCDVNASAVNCGSPYASTKLTYAEMVEEQNLLAHRTDADGNLWACGCEQGWLADWVCPLNLPSEDRPPSQPDYFSISYFIATAPGTGAMAAVSVWGVISYWIMGPGSLSFWQHVVHGSDVVHAEQCDNMSWGYWLSTITLFIFQITFGFFLMNPVCIVPWLHTLVVTTFIVAAVIHFLTIAVIGMYNTGLNTTDSKIIVTMVLIAVIPLLTTVVVPSASWPGNFGLYAFYYAECLGLSVGFNIPSVLFLTTGQL</sequence>
<dbReference type="Proteomes" id="UP000626109">
    <property type="component" value="Unassembled WGS sequence"/>
</dbReference>
<evidence type="ECO:0000256" key="1">
    <source>
        <dbReference type="SAM" id="Phobius"/>
    </source>
</evidence>
<name>A0A813KV31_POLGL</name>
<proteinExistence type="predicted"/>
<evidence type="ECO:0000313" key="2">
    <source>
        <dbReference type="EMBL" id="CAE8712550.1"/>
    </source>
</evidence>
<protein>
    <submittedName>
        <fullName evidence="2">Uncharacterized protein</fullName>
    </submittedName>
</protein>
<feature type="transmembrane region" description="Helical" evidence="1">
    <location>
        <begin position="245"/>
        <end position="266"/>
    </location>
</feature>
<reference evidence="2" key="1">
    <citation type="submission" date="2021-02" db="EMBL/GenBank/DDBJ databases">
        <authorList>
            <person name="Dougan E. K."/>
            <person name="Rhodes N."/>
            <person name="Thang M."/>
            <person name="Chan C."/>
        </authorList>
    </citation>
    <scope>NUCLEOTIDE SEQUENCE</scope>
</reference>
<feature type="transmembrane region" description="Helical" evidence="1">
    <location>
        <begin position="278"/>
        <end position="297"/>
    </location>
</feature>
<gene>
    <name evidence="2" type="ORF">PGLA2088_LOCUS37083</name>
</gene>
<keyword evidence="1" id="KW-0472">Membrane</keyword>
<accession>A0A813KV31</accession>
<organism evidence="2 3">
    <name type="scientific">Polarella glacialis</name>
    <name type="common">Dinoflagellate</name>
    <dbReference type="NCBI Taxonomy" id="89957"/>
    <lineage>
        <taxon>Eukaryota</taxon>
        <taxon>Sar</taxon>
        <taxon>Alveolata</taxon>
        <taxon>Dinophyceae</taxon>
        <taxon>Suessiales</taxon>
        <taxon>Suessiaceae</taxon>
        <taxon>Polarella</taxon>
    </lineage>
</organism>
<evidence type="ECO:0000313" key="3">
    <source>
        <dbReference type="Proteomes" id="UP000626109"/>
    </source>
</evidence>